<protein>
    <recommendedName>
        <fullName evidence="3">Lipoprotein</fullName>
    </recommendedName>
</protein>
<organism evidence="1 2">
    <name type="scientific">Sediminicola luteus</name>
    <dbReference type="NCBI Taxonomy" id="319238"/>
    <lineage>
        <taxon>Bacteria</taxon>
        <taxon>Pseudomonadati</taxon>
        <taxon>Bacteroidota</taxon>
        <taxon>Flavobacteriia</taxon>
        <taxon>Flavobacteriales</taxon>
        <taxon>Flavobacteriaceae</taxon>
        <taxon>Sediminicola</taxon>
    </lineage>
</organism>
<evidence type="ECO:0000313" key="2">
    <source>
        <dbReference type="Proteomes" id="UP001549773"/>
    </source>
</evidence>
<comment type="caution">
    <text evidence="1">The sequence shown here is derived from an EMBL/GenBank/DDBJ whole genome shotgun (WGS) entry which is preliminary data.</text>
</comment>
<keyword evidence="2" id="KW-1185">Reference proteome</keyword>
<evidence type="ECO:0000313" key="1">
    <source>
        <dbReference type="EMBL" id="MET7029483.1"/>
    </source>
</evidence>
<proteinExistence type="predicted"/>
<sequence>MGKIFFFGAVFLLVISCKEGNTGVDKEQAQEVVFDLKNLPKKSGINPEAKVVLKDWVEFNALETSFDALYKVQDKEGLTLVVEDLIEKQKLLEASAFPEDFDVPQIKSRLKVIKTAILKTKFSLEYGVDTEEPTTALAKAYNAFRNQFTVIVNSRLDTTLIINEDD</sequence>
<dbReference type="PROSITE" id="PS51257">
    <property type="entry name" value="PROKAR_LIPOPROTEIN"/>
    <property type="match status" value="1"/>
</dbReference>
<name>A0ABV2TW37_9FLAO</name>
<accession>A0ABV2TW37</accession>
<dbReference type="Proteomes" id="UP001549773">
    <property type="component" value="Unassembled WGS sequence"/>
</dbReference>
<dbReference type="EMBL" id="JBEWYP010000004">
    <property type="protein sequence ID" value="MET7029483.1"/>
    <property type="molecule type" value="Genomic_DNA"/>
</dbReference>
<reference evidence="1 2" key="1">
    <citation type="submission" date="2024-07" db="EMBL/GenBank/DDBJ databases">
        <title>The genome sequence of type strain Sediminicola luteus GDMCC 1.2596T.</title>
        <authorList>
            <person name="Liu Y."/>
        </authorList>
    </citation>
    <scope>NUCLEOTIDE SEQUENCE [LARGE SCALE GENOMIC DNA]</scope>
    <source>
        <strain evidence="1 2">GDMCC 1.2596</strain>
    </source>
</reference>
<gene>
    <name evidence="1" type="ORF">ABXZ32_08750</name>
</gene>
<dbReference type="RefSeq" id="WP_354618301.1">
    <property type="nucleotide sequence ID" value="NZ_JBEWYP010000004.1"/>
</dbReference>
<evidence type="ECO:0008006" key="3">
    <source>
        <dbReference type="Google" id="ProtNLM"/>
    </source>
</evidence>